<reference evidence="3" key="1">
    <citation type="submission" date="2016-04" db="EMBL/GenBank/DDBJ databases">
        <authorList>
            <person name="Shah S.A."/>
            <person name="Garrett R.A."/>
        </authorList>
    </citation>
    <scope>NUCLEOTIDE SEQUENCE [LARGE SCALE GENOMIC DNA]</scope>
    <source>
        <strain evidence="3">ATCC 35091 / DSM 1616 / JCM 8930 / NBRC 15331 / P1</strain>
    </source>
</reference>
<organism evidence="2 3">
    <name type="scientific">Saccharolobus solfataricus</name>
    <name type="common">Sulfolobus solfataricus</name>
    <dbReference type="NCBI Taxonomy" id="2287"/>
    <lineage>
        <taxon>Archaea</taxon>
        <taxon>Thermoproteota</taxon>
        <taxon>Thermoprotei</taxon>
        <taxon>Sulfolobales</taxon>
        <taxon>Sulfolobaceae</taxon>
        <taxon>Saccharolobus</taxon>
    </lineage>
</organism>
<accession>A0A157T5Y1</accession>
<feature type="transmembrane region" description="Helical" evidence="1">
    <location>
        <begin position="57"/>
        <end position="78"/>
    </location>
</feature>
<feature type="transmembrane region" description="Helical" evidence="1">
    <location>
        <begin position="116"/>
        <end position="140"/>
    </location>
</feature>
<keyword evidence="1" id="KW-1133">Transmembrane helix</keyword>
<keyword evidence="1" id="KW-0812">Transmembrane</keyword>
<feature type="transmembrane region" description="Helical" evidence="1">
    <location>
        <begin position="85"/>
        <end position="104"/>
    </location>
</feature>
<feature type="transmembrane region" description="Helical" evidence="1">
    <location>
        <begin position="21"/>
        <end position="45"/>
    </location>
</feature>
<dbReference type="PATRIC" id="fig|2287.9.peg.3467"/>
<evidence type="ECO:0000256" key="1">
    <source>
        <dbReference type="SAM" id="Phobius"/>
    </source>
</evidence>
<proteinExistence type="predicted"/>
<dbReference type="AlphaFoldDB" id="A0A157T5Y1"/>
<name>A0A157T5Y1_SACSO</name>
<dbReference type="EMBL" id="LT549890">
    <property type="protein sequence ID" value="SAI86854.1"/>
    <property type="molecule type" value="Genomic_DNA"/>
</dbReference>
<evidence type="ECO:0000313" key="3">
    <source>
        <dbReference type="Proteomes" id="UP000076770"/>
    </source>
</evidence>
<gene>
    <name evidence="2" type="ORF">SSOP1_3300</name>
</gene>
<protein>
    <submittedName>
        <fullName evidence="2">Uncharacterized protein</fullName>
    </submittedName>
</protein>
<evidence type="ECO:0000313" key="2">
    <source>
        <dbReference type="EMBL" id="SAI86854.1"/>
    </source>
</evidence>
<keyword evidence="1" id="KW-0472">Membrane</keyword>
<sequence>MGKILFILLRKNVLMAEKEVGIARLILRWITAMSSALWAGVHMVLTHAVLPNPTATMVYDTFFGFTSALAIIAAVLAIQGIKYSYPLITAFYAIDLTLLSETRLGPALLVGKKLPFNYYVDISLALDVILIVLSLILIFVEKKS</sequence>
<dbReference type="Proteomes" id="UP000076770">
    <property type="component" value="Chromosome i"/>
</dbReference>